<evidence type="ECO:0000313" key="3">
    <source>
        <dbReference type="Proteomes" id="UP000248857"/>
    </source>
</evidence>
<dbReference type="Proteomes" id="UP000248857">
    <property type="component" value="Unassembled WGS sequence"/>
</dbReference>
<dbReference type="InterPro" id="IPR035093">
    <property type="entry name" value="RelE/ParE_toxin_dom_sf"/>
</dbReference>
<dbReference type="AlphaFoldDB" id="A0A2W1JU24"/>
<gene>
    <name evidence="2" type="primary">relE_1</name>
    <name evidence="2" type="ORF">C1752_01813</name>
</gene>
<dbReference type="RefSeq" id="WP_110985762.1">
    <property type="nucleotide sequence ID" value="NZ_CAWNWM010000004.1"/>
</dbReference>
<proteinExistence type="predicted"/>
<organism evidence="2 3">
    <name type="scientific">Acaryochloris thomasi RCC1774</name>
    <dbReference type="NCBI Taxonomy" id="1764569"/>
    <lineage>
        <taxon>Bacteria</taxon>
        <taxon>Bacillati</taxon>
        <taxon>Cyanobacteriota</taxon>
        <taxon>Cyanophyceae</taxon>
        <taxon>Acaryochloridales</taxon>
        <taxon>Acaryochloridaceae</taxon>
        <taxon>Acaryochloris</taxon>
        <taxon>Acaryochloris thomasi</taxon>
    </lineage>
</organism>
<dbReference type="NCBIfam" id="TIGR02385">
    <property type="entry name" value="RelE_StbE"/>
    <property type="match status" value="1"/>
</dbReference>
<dbReference type="SUPFAM" id="SSF143011">
    <property type="entry name" value="RelE-like"/>
    <property type="match status" value="1"/>
</dbReference>
<comment type="caution">
    <text evidence="2">The sequence shown here is derived from an EMBL/GenBank/DDBJ whole genome shotgun (WGS) entry which is preliminary data.</text>
</comment>
<keyword evidence="2" id="KW-0378">Hydrolase</keyword>
<name>A0A2W1JU24_9CYAN</name>
<dbReference type="OrthoDB" id="163524at2"/>
<dbReference type="Gene3D" id="3.30.2310.20">
    <property type="entry name" value="RelE-like"/>
    <property type="match status" value="1"/>
</dbReference>
<keyword evidence="3" id="KW-1185">Reference proteome</keyword>
<dbReference type="InterPro" id="IPR007712">
    <property type="entry name" value="RelE/ParE_toxin"/>
</dbReference>
<dbReference type="PANTHER" id="PTHR38813">
    <property type="match status" value="1"/>
</dbReference>
<protein>
    <submittedName>
        <fullName evidence="2">mRNA interferase RelE</fullName>
        <ecNumber evidence="2">3.1.-.-</ecNumber>
    </submittedName>
</protein>
<dbReference type="InterPro" id="IPR052747">
    <property type="entry name" value="TA_system_RelE_toxin"/>
</dbReference>
<evidence type="ECO:0000313" key="2">
    <source>
        <dbReference type="EMBL" id="PZD74032.1"/>
    </source>
</evidence>
<dbReference type="EC" id="3.1.-.-" evidence="2"/>
<dbReference type="PANTHER" id="PTHR38813:SF1">
    <property type="entry name" value="TOXIN RELE1-RELATED"/>
    <property type="match status" value="1"/>
</dbReference>
<reference evidence="2 3" key="1">
    <citation type="journal article" date="2018" name="Sci. Rep.">
        <title>A novel species of the marine cyanobacterium Acaryochloris with a unique pigment content and lifestyle.</title>
        <authorList>
            <person name="Partensky F."/>
            <person name="Six C."/>
            <person name="Ratin M."/>
            <person name="Garczarek L."/>
            <person name="Vaulot D."/>
            <person name="Probert I."/>
            <person name="Calteau A."/>
            <person name="Gourvil P."/>
            <person name="Marie D."/>
            <person name="Grebert T."/>
            <person name="Bouchier C."/>
            <person name="Le Panse S."/>
            <person name="Gachenot M."/>
            <person name="Rodriguez F."/>
            <person name="Garrido J.L."/>
        </authorList>
    </citation>
    <scope>NUCLEOTIDE SEQUENCE [LARGE SCALE GENOMIC DNA]</scope>
    <source>
        <strain evidence="2 3">RCC1774</strain>
    </source>
</reference>
<dbReference type="Pfam" id="PF05016">
    <property type="entry name" value="ParE_toxin"/>
    <property type="match status" value="1"/>
</dbReference>
<dbReference type="GO" id="GO:0016787">
    <property type="term" value="F:hydrolase activity"/>
    <property type="evidence" value="ECO:0007669"/>
    <property type="project" value="UniProtKB-KW"/>
</dbReference>
<keyword evidence="1" id="KW-1277">Toxin-antitoxin system</keyword>
<sequence length="85" mass="10112">MSYRINIEKTAVKKLKKLPQLEQKRIGKKLRELEQNPRPRDCKKLKGETNLYRIRSGNYRVIYSIQDAELIVLVIRVGHRSSIYE</sequence>
<dbReference type="EMBL" id="PQWO01000004">
    <property type="protein sequence ID" value="PZD74032.1"/>
    <property type="molecule type" value="Genomic_DNA"/>
</dbReference>
<accession>A0A2W1JU24</accession>
<evidence type="ECO:0000256" key="1">
    <source>
        <dbReference type="ARBA" id="ARBA00022649"/>
    </source>
</evidence>